<name>A0A9W9YAI0_9CNID</name>
<evidence type="ECO:0000313" key="3">
    <source>
        <dbReference type="Proteomes" id="UP001163046"/>
    </source>
</evidence>
<dbReference type="EMBL" id="MU827806">
    <property type="protein sequence ID" value="KAJ7325679.1"/>
    <property type="molecule type" value="Genomic_DNA"/>
</dbReference>
<gene>
    <name evidence="2" type="ORF">OS493_029104</name>
</gene>
<evidence type="ECO:0000313" key="2">
    <source>
        <dbReference type="EMBL" id="KAJ7325679.1"/>
    </source>
</evidence>
<keyword evidence="1" id="KW-0732">Signal</keyword>
<feature type="chain" id="PRO_5040989560" evidence="1">
    <location>
        <begin position="29"/>
        <end position="101"/>
    </location>
</feature>
<keyword evidence="3" id="KW-1185">Reference proteome</keyword>
<protein>
    <submittedName>
        <fullName evidence="2">Uncharacterized protein</fullName>
    </submittedName>
</protein>
<sequence>MDVEPTMQGKMNIRLALAVMMLVTMVTALDLRKRGSSPFDLRKIDRLVVDSLEDYQIDDEPLQDESSCPDCGGTECCSPSTCYNSFCYPPVVLVTSAPDPS</sequence>
<accession>A0A9W9YAI0</accession>
<evidence type="ECO:0000256" key="1">
    <source>
        <dbReference type="SAM" id="SignalP"/>
    </source>
</evidence>
<proteinExistence type="predicted"/>
<reference evidence="2" key="1">
    <citation type="submission" date="2023-01" db="EMBL/GenBank/DDBJ databases">
        <title>Genome assembly of the deep-sea coral Lophelia pertusa.</title>
        <authorList>
            <person name="Herrera S."/>
            <person name="Cordes E."/>
        </authorList>
    </citation>
    <scope>NUCLEOTIDE SEQUENCE</scope>
    <source>
        <strain evidence="2">USNM1676648</strain>
        <tissue evidence="2">Polyp</tissue>
    </source>
</reference>
<dbReference type="Proteomes" id="UP001163046">
    <property type="component" value="Unassembled WGS sequence"/>
</dbReference>
<feature type="signal peptide" evidence="1">
    <location>
        <begin position="1"/>
        <end position="28"/>
    </location>
</feature>
<organism evidence="2 3">
    <name type="scientific">Desmophyllum pertusum</name>
    <dbReference type="NCBI Taxonomy" id="174260"/>
    <lineage>
        <taxon>Eukaryota</taxon>
        <taxon>Metazoa</taxon>
        <taxon>Cnidaria</taxon>
        <taxon>Anthozoa</taxon>
        <taxon>Hexacorallia</taxon>
        <taxon>Scleractinia</taxon>
        <taxon>Caryophylliina</taxon>
        <taxon>Caryophylliidae</taxon>
        <taxon>Desmophyllum</taxon>
    </lineage>
</organism>
<dbReference type="AlphaFoldDB" id="A0A9W9YAI0"/>
<comment type="caution">
    <text evidence="2">The sequence shown here is derived from an EMBL/GenBank/DDBJ whole genome shotgun (WGS) entry which is preliminary data.</text>
</comment>